<accession>A0ABX1GIU3</accession>
<comment type="subcellular location">
    <subcellularLocation>
        <location evidence="1 9 10">Cytoplasm</location>
    </subcellularLocation>
</comment>
<reference evidence="13 14" key="1">
    <citation type="submission" date="2020-04" db="EMBL/GenBank/DDBJ databases">
        <authorList>
            <person name="Yoon J."/>
        </authorList>
    </citation>
    <scope>NUCLEOTIDE SEQUENCE [LARGE SCALE GENOMIC DNA]</scope>
    <source>
        <strain evidence="13 14">KMU-166</strain>
    </source>
</reference>
<evidence type="ECO:0000256" key="5">
    <source>
        <dbReference type="ARBA" id="ARBA00022705"/>
    </source>
</evidence>
<gene>
    <name evidence="9 13" type="primary">recF</name>
    <name evidence="13" type="ORF">HCU74_12880</name>
</gene>
<evidence type="ECO:0000256" key="2">
    <source>
        <dbReference type="ARBA" id="ARBA00008016"/>
    </source>
</evidence>
<dbReference type="HAMAP" id="MF_00365">
    <property type="entry name" value="RecF"/>
    <property type="match status" value="1"/>
</dbReference>
<dbReference type="NCBIfam" id="TIGR00611">
    <property type="entry name" value="recf"/>
    <property type="match status" value="1"/>
</dbReference>
<dbReference type="Proteomes" id="UP000765845">
    <property type="component" value="Unassembled WGS sequence"/>
</dbReference>
<dbReference type="PROSITE" id="PS00617">
    <property type="entry name" value="RECF_1"/>
    <property type="match status" value="1"/>
</dbReference>
<dbReference type="InterPro" id="IPR027417">
    <property type="entry name" value="P-loop_NTPase"/>
</dbReference>
<keyword evidence="11" id="KW-0472">Membrane</keyword>
<evidence type="ECO:0000256" key="10">
    <source>
        <dbReference type="RuleBase" id="RU000578"/>
    </source>
</evidence>
<evidence type="ECO:0000313" key="13">
    <source>
        <dbReference type="EMBL" id="NKI18303.1"/>
    </source>
</evidence>
<evidence type="ECO:0000256" key="7">
    <source>
        <dbReference type="ARBA" id="ARBA00022840"/>
    </source>
</evidence>
<dbReference type="InterPro" id="IPR042174">
    <property type="entry name" value="RecF_2"/>
</dbReference>
<dbReference type="InterPro" id="IPR003395">
    <property type="entry name" value="RecF/RecN/SMC_N"/>
</dbReference>
<dbReference type="Gene3D" id="3.40.50.300">
    <property type="entry name" value="P-loop containing nucleotide triphosphate hydrolases"/>
    <property type="match status" value="1"/>
</dbReference>
<dbReference type="PANTHER" id="PTHR32182">
    <property type="entry name" value="DNA REPLICATION AND REPAIR PROTEIN RECF"/>
    <property type="match status" value="1"/>
</dbReference>
<dbReference type="PANTHER" id="PTHR32182:SF0">
    <property type="entry name" value="DNA REPLICATION AND REPAIR PROTEIN RECF"/>
    <property type="match status" value="1"/>
</dbReference>
<evidence type="ECO:0000256" key="3">
    <source>
        <dbReference type="ARBA" id="ARBA00020170"/>
    </source>
</evidence>
<evidence type="ECO:0000256" key="11">
    <source>
        <dbReference type="SAM" id="Phobius"/>
    </source>
</evidence>
<evidence type="ECO:0000313" key="14">
    <source>
        <dbReference type="Proteomes" id="UP000765845"/>
    </source>
</evidence>
<name>A0ABX1GIU3_9GAMM</name>
<evidence type="ECO:0000256" key="8">
    <source>
        <dbReference type="ARBA" id="ARBA00023125"/>
    </source>
</evidence>
<keyword evidence="4 9" id="KW-0963">Cytoplasm</keyword>
<dbReference type="EMBL" id="JAAWWK010000004">
    <property type="protein sequence ID" value="NKI18303.1"/>
    <property type="molecule type" value="Genomic_DNA"/>
</dbReference>
<comment type="similarity">
    <text evidence="2 9 10">Belongs to the RecF family.</text>
</comment>
<keyword evidence="6 9" id="KW-0547">Nucleotide-binding</keyword>
<evidence type="ECO:0000256" key="6">
    <source>
        <dbReference type="ARBA" id="ARBA00022741"/>
    </source>
</evidence>
<keyword evidence="11" id="KW-1133">Transmembrane helix</keyword>
<dbReference type="Gene3D" id="1.20.1050.90">
    <property type="entry name" value="RecF/RecN/SMC, N-terminal domain"/>
    <property type="match status" value="1"/>
</dbReference>
<evidence type="ECO:0000256" key="4">
    <source>
        <dbReference type="ARBA" id="ARBA00022490"/>
    </source>
</evidence>
<comment type="caution">
    <text evidence="13">The sequence shown here is derived from an EMBL/GenBank/DDBJ whole genome shotgun (WGS) entry which is preliminary data.</text>
</comment>
<dbReference type="Pfam" id="PF02463">
    <property type="entry name" value="SMC_N"/>
    <property type="match status" value="1"/>
</dbReference>
<evidence type="ECO:0000256" key="9">
    <source>
        <dbReference type="HAMAP-Rule" id="MF_00365"/>
    </source>
</evidence>
<keyword evidence="9 10" id="KW-0742">SOS response</keyword>
<keyword evidence="9 10" id="KW-0227">DNA damage</keyword>
<keyword evidence="11" id="KW-0812">Transmembrane</keyword>
<keyword evidence="8 9" id="KW-0238">DNA-binding</keyword>
<feature type="domain" description="RecF/RecN/SMC N-terminal" evidence="12">
    <location>
        <begin position="51"/>
        <end position="400"/>
    </location>
</feature>
<keyword evidence="14" id="KW-1185">Reference proteome</keyword>
<feature type="binding site" evidence="9">
    <location>
        <begin position="78"/>
        <end position="85"/>
    </location>
    <ligand>
        <name>ATP</name>
        <dbReference type="ChEBI" id="CHEBI:30616"/>
    </ligand>
</feature>
<dbReference type="InterPro" id="IPR018078">
    <property type="entry name" value="DNA-binding_RecF_CS"/>
</dbReference>
<evidence type="ECO:0000259" key="12">
    <source>
        <dbReference type="Pfam" id="PF02463"/>
    </source>
</evidence>
<organism evidence="13 14">
    <name type="scientific">Spongiibacter thalassae</name>
    <dbReference type="NCBI Taxonomy" id="2721624"/>
    <lineage>
        <taxon>Bacteria</taxon>
        <taxon>Pseudomonadati</taxon>
        <taxon>Pseudomonadota</taxon>
        <taxon>Gammaproteobacteria</taxon>
        <taxon>Cellvibrionales</taxon>
        <taxon>Spongiibacteraceae</taxon>
        <taxon>Spongiibacter</taxon>
    </lineage>
</organism>
<keyword evidence="9 10" id="KW-0234">DNA repair</keyword>
<dbReference type="RefSeq" id="WP_168450819.1">
    <property type="nucleotide sequence ID" value="NZ_JAAWWK010000004.1"/>
</dbReference>
<sequence length="420" mass="47515">MPVRCYANEAISRFGALSRNKFIQNGRLSRAAVFTLISLYPSTLLLSLMHLDSLHIQGLRNFESQDFRDFGLLNFFHGINGSGKTSVLEAIHMLSLTRSFRSRKIANVINFKADHVLLRAALRPPSGDGCKSSLGIRRGRDKTLLVKYGGERLRSYVDMAGLLPVQLINPDSFQLLEGAPSVRRQFLDWSVFHVKHFGFYEDWSRYRRALQQRNSLLRRGKLDDSLFMPWELELASTGARISAFRRKQFGEICAEFSGIYQRLCGAVPNESGDTLELEQTFISGLPDGNSDSEEGFLQSLIESRQQDFRQGFTRVGPHRADIKIRCNKLLAADVLSRGQVKTFVCALKLAQVKVLQNYGLNPLLLIDDLPAELDRYRCAAIFKEVDALGCQLFATSIHEADLSDEWLRNGASPKRFHVEH</sequence>
<comment type="function">
    <text evidence="9 10">The RecF protein is involved in DNA metabolism; it is required for DNA replication and normal SOS inducibility. RecF binds preferentially to single-stranded, linear DNA. It also seems to bind ATP.</text>
</comment>
<feature type="transmembrane region" description="Helical" evidence="11">
    <location>
        <begin position="31"/>
        <end position="51"/>
    </location>
</feature>
<dbReference type="InterPro" id="IPR001238">
    <property type="entry name" value="DNA-binding_RecF"/>
</dbReference>
<dbReference type="PROSITE" id="PS00618">
    <property type="entry name" value="RECF_2"/>
    <property type="match status" value="1"/>
</dbReference>
<evidence type="ECO:0000256" key="1">
    <source>
        <dbReference type="ARBA" id="ARBA00004496"/>
    </source>
</evidence>
<keyword evidence="7 9" id="KW-0067">ATP-binding</keyword>
<proteinExistence type="inferred from homology"/>
<keyword evidence="5 9" id="KW-0235">DNA replication</keyword>
<dbReference type="SUPFAM" id="SSF52540">
    <property type="entry name" value="P-loop containing nucleoside triphosphate hydrolases"/>
    <property type="match status" value="1"/>
</dbReference>
<protein>
    <recommendedName>
        <fullName evidence="3 9">DNA replication and repair protein RecF</fullName>
    </recommendedName>
</protein>